<evidence type="ECO:0000256" key="10">
    <source>
        <dbReference type="ARBA" id="ARBA00023155"/>
    </source>
</evidence>
<keyword evidence="11" id="KW-1015">Disulfide bond</keyword>
<dbReference type="Pfam" id="PF00046">
    <property type="entry name" value="Homeodomain"/>
    <property type="match status" value="1"/>
</dbReference>
<evidence type="ECO:0000256" key="15">
    <source>
        <dbReference type="ARBA" id="ARBA00023286"/>
    </source>
</evidence>
<sequence length="673" mass="77038">CATGPVLCSEDETRLVKTLFTGYNKVVRPVNHFSEPVVVTVGLQLIQLINVDEVSQIVTSNVRLRQQWVDVNLNWNPDDYGGIRKIRVPSSEIWKPDLVLYNKYIFPQKHTHTHTHTHACTAVPSFTAPPLCSADGDFAIIHETKVLLEHTGKIIWNPPAIFKSYCEIIVLHFPFDVQNCSMKLGTWTYDGLLVVINPDSDRPDLSNFMESGEWVLKDYRSWKHWVYYTCCGDTPYLDITYHFLMQRLPLYFIVNVIIPCMLFSFLTGLVFYLPTDSGEKMTLSISVLLSLTVFLLVIVELIPSTSSAVPLIGKYMLFTMVFVIASIIITVIVINTHHRSPSTHTMPPWIRKVFIETIPNMMFFSTMKCPSQEIRQKRLFPTDMDISDISGNPTPTSVTYQSPIVKNPDVRSAIEGVKYIAETMKADEESNNAAEEWKFVAMVLDHILLCVFMAVCIIGTDPQGLPSPSGVIFNPSDCLLHGPSGPHFQRGFPAEPRALLGRYSAFGSDAQLLFHDGRNRVLPPGFDQFFDYAEEGVHAKERIAPGSRREQVNQTEWLRGPDGQSREERAGTETVEAPEEKEDEQSSSGCGDAPQSKSCTRRKKRCPYSKQQIRELEREFLFNIYINKDRRMQLSHLLRLTDRQVKIWFQNRRMKEKKLKKEMLQYYTAYHRF</sequence>
<feature type="transmembrane region" description="Helical" evidence="21">
    <location>
        <begin position="250"/>
        <end position="273"/>
    </location>
</feature>
<dbReference type="PRINTS" id="PR00252">
    <property type="entry name" value="NRIONCHANNEL"/>
</dbReference>
<dbReference type="InterPro" id="IPR036719">
    <property type="entry name" value="Neuro-gated_channel_TM_sf"/>
</dbReference>
<dbReference type="PROSITE" id="PS00027">
    <property type="entry name" value="HOMEOBOX_1"/>
    <property type="match status" value="1"/>
</dbReference>
<dbReference type="Gene3D" id="1.10.10.60">
    <property type="entry name" value="Homeodomain-like"/>
    <property type="match status" value="1"/>
</dbReference>
<keyword evidence="4 21" id="KW-0812">Transmembrane</keyword>
<keyword evidence="13" id="KW-0325">Glycoprotein</keyword>
<dbReference type="FunFam" id="1.20.58.390:FF:000013">
    <property type="entry name" value="Putative acetylcholine receptor subunit alpha"/>
    <property type="match status" value="1"/>
</dbReference>
<comment type="function">
    <text evidence="1">Sequence-specific transcription factor which is part of a developmental regulatory system that provides cells with specific positional identities on the anterior-posterior axis.</text>
</comment>
<keyword evidence="7" id="KW-0406">Ion transport</keyword>
<dbReference type="GO" id="GO:0045211">
    <property type="term" value="C:postsynaptic membrane"/>
    <property type="evidence" value="ECO:0007669"/>
    <property type="project" value="InterPro"/>
</dbReference>
<evidence type="ECO:0000256" key="20">
    <source>
        <dbReference type="SAM" id="MobiDB-lite"/>
    </source>
</evidence>
<dbReference type="GO" id="GO:0022848">
    <property type="term" value="F:acetylcholine-gated monoatomic cation-selective channel activity"/>
    <property type="evidence" value="ECO:0007669"/>
    <property type="project" value="InterPro"/>
</dbReference>
<dbReference type="GO" id="GO:0005634">
    <property type="term" value="C:nucleus"/>
    <property type="evidence" value="ECO:0007669"/>
    <property type="project" value="UniProtKB-SubCell"/>
</dbReference>
<keyword evidence="2" id="KW-0813">Transport</keyword>
<keyword evidence="15" id="KW-1071">Ligand-gated ion channel</keyword>
<dbReference type="SMART" id="SM00389">
    <property type="entry name" value="HOX"/>
    <property type="match status" value="1"/>
</dbReference>
<dbReference type="CDD" id="cd19064">
    <property type="entry name" value="LGIC_TM_nAChR"/>
    <property type="match status" value="1"/>
</dbReference>
<evidence type="ECO:0000256" key="4">
    <source>
        <dbReference type="ARBA" id="ARBA00022692"/>
    </source>
</evidence>
<dbReference type="SUPFAM" id="SSF63712">
    <property type="entry name" value="Nicotinic receptor ligand binding domain-like"/>
    <property type="match status" value="1"/>
</dbReference>
<feature type="compositionally biased region" description="Acidic residues" evidence="20">
    <location>
        <begin position="576"/>
        <end position="585"/>
    </location>
</feature>
<evidence type="ECO:0000256" key="2">
    <source>
        <dbReference type="ARBA" id="ARBA00022448"/>
    </source>
</evidence>
<dbReference type="KEGG" id="tng:GSTEN00018725G001"/>
<dbReference type="InterPro" id="IPR006029">
    <property type="entry name" value="Neurotrans-gated_channel_TM"/>
</dbReference>
<dbReference type="InterPro" id="IPR009057">
    <property type="entry name" value="Homeodomain-like_sf"/>
</dbReference>
<dbReference type="FunFam" id="1.20.58.390:FF:000016">
    <property type="entry name" value="Putative acetylcholine receptor subunit alpha"/>
    <property type="match status" value="1"/>
</dbReference>
<feature type="region of interest" description="Disordered" evidence="20">
    <location>
        <begin position="541"/>
        <end position="604"/>
    </location>
</feature>
<name>Q4SGA9_TETNG</name>
<evidence type="ECO:0000256" key="19">
    <source>
        <dbReference type="RuleBase" id="RU000682"/>
    </source>
</evidence>
<dbReference type="GO" id="GO:0000981">
    <property type="term" value="F:DNA-binding transcription factor activity, RNA polymerase II-specific"/>
    <property type="evidence" value="ECO:0007669"/>
    <property type="project" value="InterPro"/>
</dbReference>
<evidence type="ECO:0000256" key="21">
    <source>
        <dbReference type="SAM" id="Phobius"/>
    </source>
</evidence>
<evidence type="ECO:0000256" key="7">
    <source>
        <dbReference type="ARBA" id="ARBA00023065"/>
    </source>
</evidence>
<evidence type="ECO:0000313" key="23">
    <source>
        <dbReference type="EMBL" id="CAG00323.1"/>
    </source>
</evidence>
<keyword evidence="6" id="KW-0770">Synapse</keyword>
<dbReference type="InterPro" id="IPR006202">
    <property type="entry name" value="Neur_chan_lig-bd"/>
</dbReference>
<gene>
    <name evidence="23" type="ORF">GSTENG00018725001</name>
</gene>
<dbReference type="InterPro" id="IPR038050">
    <property type="entry name" value="Neuro_actylchol_rec"/>
</dbReference>
<evidence type="ECO:0000256" key="17">
    <source>
        <dbReference type="ARBA" id="ARBA00034099"/>
    </source>
</evidence>
<dbReference type="InterPro" id="IPR018000">
    <property type="entry name" value="Neurotransmitter_ion_chnl_CS"/>
</dbReference>
<comment type="caution">
    <text evidence="23">The sequence shown here is derived from an EMBL/GenBank/DDBJ whole genome shotgun (WGS) entry which is preliminary data.</text>
</comment>
<evidence type="ECO:0000256" key="3">
    <source>
        <dbReference type="ARBA" id="ARBA00022475"/>
    </source>
</evidence>
<dbReference type="InterPro" id="IPR017970">
    <property type="entry name" value="Homeobox_CS"/>
</dbReference>
<evidence type="ECO:0000259" key="22">
    <source>
        <dbReference type="PROSITE" id="PS50071"/>
    </source>
</evidence>
<comment type="subcellular location">
    <subcellularLocation>
        <location evidence="18 19">Nucleus</location>
    </subcellularLocation>
    <subcellularLocation>
        <location evidence="17">Synaptic cell membrane</location>
        <topology evidence="17">Multi-pass membrane protein</topology>
    </subcellularLocation>
</comment>
<feature type="domain" description="Homeobox" evidence="22">
    <location>
        <begin position="599"/>
        <end position="659"/>
    </location>
</feature>
<keyword evidence="16" id="KW-0407">Ion channel</keyword>
<keyword evidence="12" id="KW-0675">Receptor</keyword>
<feature type="transmembrane region" description="Helical" evidence="21">
    <location>
        <begin position="315"/>
        <end position="334"/>
    </location>
</feature>
<accession>Q4SGA9</accession>
<dbReference type="PROSITE" id="PS50071">
    <property type="entry name" value="HOMEOBOX_2"/>
    <property type="match status" value="1"/>
</dbReference>
<dbReference type="PROSITE" id="PS00236">
    <property type="entry name" value="NEUROTR_ION_CHANNEL"/>
    <property type="match status" value="1"/>
</dbReference>
<keyword evidence="14 18" id="KW-0539">Nucleus</keyword>
<dbReference type="Pfam" id="PF02932">
    <property type="entry name" value="Neur_chan_memb"/>
    <property type="match status" value="1"/>
</dbReference>
<proteinExistence type="predicted"/>
<dbReference type="OrthoDB" id="5975154at2759"/>
<dbReference type="Gene3D" id="1.20.58.390">
    <property type="entry name" value="Neurotransmitter-gated ion-channel transmembrane domain"/>
    <property type="match status" value="2"/>
</dbReference>
<evidence type="ECO:0000256" key="8">
    <source>
        <dbReference type="ARBA" id="ARBA00023125"/>
    </source>
</evidence>
<dbReference type="CDD" id="cd00086">
    <property type="entry name" value="homeodomain"/>
    <property type="match status" value="1"/>
</dbReference>
<evidence type="ECO:0000256" key="18">
    <source>
        <dbReference type="PROSITE-ProRule" id="PRU00108"/>
    </source>
</evidence>
<dbReference type="Pfam" id="PF02931">
    <property type="entry name" value="Neur_chan_LBD"/>
    <property type="match status" value="2"/>
</dbReference>
<keyword evidence="9 21" id="KW-0472">Membrane</keyword>
<keyword evidence="8 18" id="KW-0238">DNA-binding</keyword>
<organism evidence="23">
    <name type="scientific">Tetraodon nigroviridis</name>
    <name type="common">Spotted green pufferfish</name>
    <name type="synonym">Chelonodon nigroviridis</name>
    <dbReference type="NCBI Taxonomy" id="99883"/>
    <lineage>
        <taxon>Eukaryota</taxon>
        <taxon>Metazoa</taxon>
        <taxon>Chordata</taxon>
        <taxon>Craniata</taxon>
        <taxon>Vertebrata</taxon>
        <taxon>Euteleostomi</taxon>
        <taxon>Actinopterygii</taxon>
        <taxon>Neopterygii</taxon>
        <taxon>Teleostei</taxon>
        <taxon>Neoteleostei</taxon>
        <taxon>Acanthomorphata</taxon>
        <taxon>Eupercaria</taxon>
        <taxon>Tetraodontiformes</taxon>
        <taxon>Tetradontoidea</taxon>
        <taxon>Tetraodontidae</taxon>
        <taxon>Tetraodon</taxon>
    </lineage>
</organism>
<evidence type="ECO:0000256" key="9">
    <source>
        <dbReference type="ARBA" id="ARBA00023136"/>
    </source>
</evidence>
<dbReference type="GO" id="GO:0003677">
    <property type="term" value="F:DNA binding"/>
    <property type="evidence" value="ECO:0007669"/>
    <property type="project" value="UniProtKB-UniRule"/>
</dbReference>
<dbReference type="EMBL" id="CAAE01014597">
    <property type="protein sequence ID" value="CAG00323.1"/>
    <property type="molecule type" value="Genomic_DNA"/>
</dbReference>
<evidence type="ECO:0000256" key="11">
    <source>
        <dbReference type="ARBA" id="ARBA00023157"/>
    </source>
</evidence>
<dbReference type="InterPro" id="IPR036734">
    <property type="entry name" value="Neur_chan_lig-bd_sf"/>
</dbReference>
<dbReference type="SUPFAM" id="SSF46689">
    <property type="entry name" value="Homeodomain-like"/>
    <property type="match status" value="1"/>
</dbReference>
<evidence type="ECO:0000256" key="12">
    <source>
        <dbReference type="ARBA" id="ARBA00023170"/>
    </source>
</evidence>
<protein>
    <submittedName>
        <fullName evidence="23">(spotted green pufferfish) hypothetical protein</fullName>
    </submittedName>
</protein>
<evidence type="ECO:0000256" key="13">
    <source>
        <dbReference type="ARBA" id="ARBA00023180"/>
    </source>
</evidence>
<evidence type="ECO:0000256" key="14">
    <source>
        <dbReference type="ARBA" id="ARBA00023242"/>
    </source>
</evidence>
<dbReference type="Gene3D" id="2.70.170.10">
    <property type="entry name" value="Neurotransmitter-gated ion-channel ligand-binding domain"/>
    <property type="match status" value="1"/>
</dbReference>
<dbReference type="GO" id="GO:0004888">
    <property type="term" value="F:transmembrane signaling receptor activity"/>
    <property type="evidence" value="ECO:0007669"/>
    <property type="project" value="InterPro"/>
</dbReference>
<feature type="transmembrane region" description="Helical" evidence="21">
    <location>
        <begin position="285"/>
        <end position="303"/>
    </location>
</feature>
<evidence type="ECO:0000256" key="6">
    <source>
        <dbReference type="ARBA" id="ARBA00023018"/>
    </source>
</evidence>
<reference evidence="23" key="2">
    <citation type="submission" date="2004-02" db="EMBL/GenBank/DDBJ databases">
        <authorList>
            <consortium name="Genoscope"/>
            <consortium name="Whitehead Institute Centre for Genome Research"/>
        </authorList>
    </citation>
    <scope>NUCLEOTIDE SEQUENCE</scope>
</reference>
<keyword evidence="5 21" id="KW-1133">Transmembrane helix</keyword>
<dbReference type="InterPro" id="IPR006201">
    <property type="entry name" value="Neur_channel"/>
</dbReference>
<dbReference type="InterPro" id="IPR002394">
    <property type="entry name" value="Nicotinic_acetylcholine_rcpt"/>
</dbReference>
<dbReference type="InterPro" id="IPR001356">
    <property type="entry name" value="HD"/>
</dbReference>
<feature type="non-terminal residue" evidence="23">
    <location>
        <position position="673"/>
    </location>
</feature>
<dbReference type="AlphaFoldDB" id="Q4SGA9"/>
<evidence type="ECO:0000256" key="1">
    <source>
        <dbReference type="ARBA" id="ARBA00003263"/>
    </source>
</evidence>
<dbReference type="PANTHER" id="PTHR18945">
    <property type="entry name" value="NEUROTRANSMITTER GATED ION CHANNEL"/>
    <property type="match status" value="1"/>
</dbReference>
<dbReference type="PRINTS" id="PR00254">
    <property type="entry name" value="NICOTINICR"/>
</dbReference>
<evidence type="ECO:0000256" key="16">
    <source>
        <dbReference type="ARBA" id="ARBA00023303"/>
    </source>
</evidence>
<dbReference type="SUPFAM" id="SSF90112">
    <property type="entry name" value="Neurotransmitter-gated ion-channel transmembrane pore"/>
    <property type="match status" value="1"/>
</dbReference>
<keyword evidence="10 18" id="KW-0371">Homeobox</keyword>
<feature type="DNA-binding region" description="Homeobox" evidence="18">
    <location>
        <begin position="601"/>
        <end position="660"/>
    </location>
</feature>
<evidence type="ECO:0000256" key="5">
    <source>
        <dbReference type="ARBA" id="ARBA00022989"/>
    </source>
</evidence>
<keyword evidence="3" id="KW-1003">Cell membrane</keyword>
<reference evidence="23" key="1">
    <citation type="journal article" date="2004" name="Nature">
        <title>Genome duplication in the teleost fish Tetraodon nigroviridis reveals the early vertebrate proto-karyotype.</title>
        <authorList>
            <person name="Jaillon O."/>
            <person name="Aury J.-M."/>
            <person name="Brunet F."/>
            <person name="Petit J.-L."/>
            <person name="Stange-Thomann N."/>
            <person name="Mauceli E."/>
            <person name="Bouneau L."/>
            <person name="Fischer C."/>
            <person name="Ozouf-Costaz C."/>
            <person name="Bernot A."/>
            <person name="Nicaud S."/>
            <person name="Jaffe D."/>
            <person name="Fisher S."/>
            <person name="Lutfalla G."/>
            <person name="Dossat C."/>
            <person name="Segurens B."/>
            <person name="Dasilva C."/>
            <person name="Salanoubat M."/>
            <person name="Levy M."/>
            <person name="Boudet N."/>
            <person name="Castellano S."/>
            <person name="Anthouard V."/>
            <person name="Jubin C."/>
            <person name="Castelli V."/>
            <person name="Katinka M."/>
            <person name="Vacherie B."/>
            <person name="Biemont C."/>
            <person name="Skalli Z."/>
            <person name="Cattolico L."/>
            <person name="Poulain J."/>
            <person name="De Berardinis V."/>
            <person name="Cruaud C."/>
            <person name="Duprat S."/>
            <person name="Brottier P."/>
            <person name="Coutanceau J.-P."/>
            <person name="Gouzy J."/>
            <person name="Parra G."/>
            <person name="Lardier G."/>
            <person name="Chapple C."/>
            <person name="McKernan K.J."/>
            <person name="McEwan P."/>
            <person name="Bosak S."/>
            <person name="Kellis M."/>
            <person name="Volff J.-N."/>
            <person name="Guigo R."/>
            <person name="Zody M.C."/>
            <person name="Mesirov J."/>
            <person name="Lindblad-Toh K."/>
            <person name="Birren B."/>
            <person name="Nusbaum C."/>
            <person name="Kahn D."/>
            <person name="Robinson-Rechavi M."/>
            <person name="Laudet V."/>
            <person name="Schachter V."/>
            <person name="Quetier F."/>
            <person name="Saurin W."/>
            <person name="Scarpelli C."/>
            <person name="Wincker P."/>
            <person name="Lander E.S."/>
            <person name="Weissenbach J."/>
            <person name="Roest Crollius H."/>
        </authorList>
    </citation>
    <scope>NUCLEOTIDE SEQUENCE [LARGE SCALE GENOMIC DNA]</scope>
</reference>
<feature type="compositionally biased region" description="Basic and acidic residues" evidence="20">
    <location>
        <begin position="541"/>
        <end position="551"/>
    </location>
</feature>